<evidence type="ECO:0000256" key="13">
    <source>
        <dbReference type="RuleBase" id="RU003762"/>
    </source>
</evidence>
<gene>
    <name evidence="15" type="ORF">CEUTPL_LOCUS9048</name>
</gene>
<feature type="transmembrane region" description="Helical" evidence="13">
    <location>
        <begin position="900"/>
        <end position="922"/>
    </location>
</feature>
<protein>
    <recommendedName>
        <fullName evidence="14">Integrin alpha second immunoglobulin-like domain-containing protein</fullName>
    </recommendedName>
</protein>
<comment type="similarity">
    <text evidence="2 13">Belongs to the integrin alpha chain family.</text>
</comment>
<dbReference type="GO" id="GO:0007157">
    <property type="term" value="P:heterophilic cell-cell adhesion via plasma membrane cell adhesion molecules"/>
    <property type="evidence" value="ECO:0007669"/>
    <property type="project" value="UniProtKB-ARBA"/>
</dbReference>
<dbReference type="InterPro" id="IPR000413">
    <property type="entry name" value="Integrin_alpha"/>
</dbReference>
<evidence type="ECO:0000256" key="5">
    <source>
        <dbReference type="ARBA" id="ARBA00022737"/>
    </source>
</evidence>
<keyword evidence="11" id="KW-0325">Glycoprotein</keyword>
<feature type="domain" description="Integrin alpha second immunoglobulin-like" evidence="14">
    <location>
        <begin position="580"/>
        <end position="702"/>
    </location>
</feature>
<feature type="repeat" description="FG-GAP" evidence="12">
    <location>
        <begin position="346"/>
        <end position="404"/>
    </location>
</feature>
<dbReference type="InterPro" id="IPR032695">
    <property type="entry name" value="Integrin_dom_sf"/>
</dbReference>
<feature type="signal peptide" evidence="13">
    <location>
        <begin position="1"/>
        <end position="20"/>
    </location>
</feature>
<dbReference type="GO" id="GO:0033627">
    <property type="term" value="P:cell adhesion mediated by integrin"/>
    <property type="evidence" value="ECO:0007669"/>
    <property type="project" value="TreeGrafter"/>
</dbReference>
<evidence type="ECO:0000313" key="16">
    <source>
        <dbReference type="Proteomes" id="UP001152799"/>
    </source>
</evidence>
<keyword evidence="7 13" id="KW-1133">Transmembrane helix</keyword>
<dbReference type="AlphaFoldDB" id="A0A9N9MQG3"/>
<proteinExistence type="inferred from homology"/>
<evidence type="ECO:0000256" key="10">
    <source>
        <dbReference type="ARBA" id="ARBA00023170"/>
    </source>
</evidence>
<name>A0A9N9MQG3_9CUCU</name>
<evidence type="ECO:0000256" key="9">
    <source>
        <dbReference type="ARBA" id="ARBA00023136"/>
    </source>
</evidence>
<dbReference type="OrthoDB" id="5573735at2759"/>
<dbReference type="Proteomes" id="UP001152799">
    <property type="component" value="Chromosome 4"/>
</dbReference>
<keyword evidence="3 13" id="KW-0812">Transmembrane</keyword>
<evidence type="ECO:0000256" key="8">
    <source>
        <dbReference type="ARBA" id="ARBA00023037"/>
    </source>
</evidence>
<comment type="subcellular location">
    <subcellularLocation>
        <location evidence="1 13">Membrane</location>
        <topology evidence="1 13">Single-pass type I membrane protein</topology>
    </subcellularLocation>
</comment>
<dbReference type="InterPro" id="IPR028994">
    <property type="entry name" value="Integrin_alpha_N"/>
</dbReference>
<evidence type="ECO:0000313" key="15">
    <source>
        <dbReference type="EMBL" id="CAG9768512.1"/>
    </source>
</evidence>
<dbReference type="GO" id="GO:0007160">
    <property type="term" value="P:cell-matrix adhesion"/>
    <property type="evidence" value="ECO:0007669"/>
    <property type="project" value="TreeGrafter"/>
</dbReference>
<keyword evidence="8 13" id="KW-0401">Integrin</keyword>
<dbReference type="PRINTS" id="PR01185">
    <property type="entry name" value="INTEGRINA"/>
</dbReference>
<evidence type="ECO:0000256" key="6">
    <source>
        <dbReference type="ARBA" id="ARBA00022889"/>
    </source>
</evidence>
<keyword evidence="10 13" id="KW-0675">Receptor</keyword>
<evidence type="ECO:0000256" key="4">
    <source>
        <dbReference type="ARBA" id="ARBA00022729"/>
    </source>
</evidence>
<dbReference type="PROSITE" id="PS51470">
    <property type="entry name" value="FG_GAP"/>
    <property type="match status" value="3"/>
</dbReference>
<evidence type="ECO:0000256" key="7">
    <source>
        <dbReference type="ARBA" id="ARBA00022989"/>
    </source>
</evidence>
<evidence type="ECO:0000256" key="2">
    <source>
        <dbReference type="ARBA" id="ARBA00008054"/>
    </source>
</evidence>
<dbReference type="Pfam" id="PF20805">
    <property type="entry name" value="Integrin_A_Ig_2"/>
    <property type="match status" value="1"/>
</dbReference>
<dbReference type="Gene3D" id="2.60.40.1510">
    <property type="entry name" value="ntegrin, alpha v. Chain A, domain 3"/>
    <property type="match status" value="1"/>
</dbReference>
<sequence>MHYTVVIIVYLSVNVFPVISYSFNSENVILINQDSVKNTYFSYSLLLQAGENASSLIVGAPKNSNKLSSGGDVYKCDISPDGGTTCIQYPAGRMIDSSTPNGNFFGMTMDGDDHINGALVVCAPRTLPSNSQLNYLRGYCIYLRNSSDITQQPVRIVPLENAGSDSTCCDYGGKAYYNFGFGMAGFDVSFFSENDVLFGAPGVKKFNGVTISYSLRHSRLVSMLPYRSLPNPDDDDTYFGYSVATAKFSPNSEDVWFVAGAPRANNLKGKVTIYYYDVGAKEKINVVTSFDGDEMGSYFGASVLPLDVSNDGIVNMLVGAPMTKGRSWDEGCVYFYRGLHEKSFLRKIELTGSSKVGSRFGSAIVSLGDFDLDGYNDVAISAPYEDDGKGAVYIYKGSAEGLIDQFSQRLSPGDFNIGQTIVKGFGLGISKGQDTDGNGHNDIAIGAYKTDQVFIVRSYSIIDYQILLHPDISSIKNDTSQFNLRFCLLYTKRSDKDILKHVDFLVSLNMDYRALTGNVADRLTVKLGANQCKEYSVQLKETMMDISPFQIDLRLETITKDIIANGEKSIDVRIPYSHGCGDDNICNTDLSVGLESNRDTLVLGGDKQIDLKVLVNNNGEPAYQCVVMLVVPIGIELRNLKDCISTDTNYTCLISEKLVGFIEQDFIFDIRDITANTRNIEIRAEVGSLGINNPGSNQKSELTLPVVLDSFPYIVGKSVPDHIDLDIKKYKEDMEVVHQFSIGKNGPSPLEVNVDILIPAVEYDGEIISNIVDVVGKVGDIQISCTKSLIENKISLSDFDNLNIAVNRTVIVSCDSDTRCFKFSCKGEYLYSSDQLAVFKIETSINAKLLGLKYKNELTLKDLIAFVPVAYQRTSTTESERVGATAVFLVFVQRLVMVPLWVYLLAPILGVILLILIIYGLYMCHFFERIYKEKLEQEKILISDDASIEEEIFDNVVFRPMQENAMTEK</sequence>
<dbReference type="InterPro" id="IPR013519">
    <property type="entry name" value="Int_alpha_beta-p"/>
</dbReference>
<dbReference type="InterPro" id="IPR048285">
    <property type="entry name" value="Integrin_alpha_Ig-like_2"/>
</dbReference>
<dbReference type="Gene3D" id="1.20.5.930">
    <property type="entry name" value="Bicelle-embedded integrin alpha(iib) transmembrane segment"/>
    <property type="match status" value="1"/>
</dbReference>
<accession>A0A9N9MQG3</accession>
<keyword evidence="5" id="KW-0677">Repeat</keyword>
<dbReference type="GO" id="GO:0007229">
    <property type="term" value="P:integrin-mediated signaling pathway"/>
    <property type="evidence" value="ECO:0007669"/>
    <property type="project" value="UniProtKB-KW"/>
</dbReference>
<reference evidence="15" key="1">
    <citation type="submission" date="2022-01" db="EMBL/GenBank/DDBJ databases">
        <authorList>
            <person name="King R."/>
        </authorList>
    </citation>
    <scope>NUCLEOTIDE SEQUENCE</scope>
</reference>
<keyword evidence="6 13" id="KW-0130">Cell adhesion</keyword>
<dbReference type="SUPFAM" id="SSF69179">
    <property type="entry name" value="Integrin domains"/>
    <property type="match status" value="2"/>
</dbReference>
<keyword evidence="9 13" id="KW-0472">Membrane</keyword>
<dbReference type="Pfam" id="PF01839">
    <property type="entry name" value="FG-GAP"/>
    <property type="match status" value="1"/>
</dbReference>
<organism evidence="15 16">
    <name type="scientific">Ceutorhynchus assimilis</name>
    <name type="common">cabbage seed weevil</name>
    <dbReference type="NCBI Taxonomy" id="467358"/>
    <lineage>
        <taxon>Eukaryota</taxon>
        <taxon>Metazoa</taxon>
        <taxon>Ecdysozoa</taxon>
        <taxon>Arthropoda</taxon>
        <taxon>Hexapoda</taxon>
        <taxon>Insecta</taxon>
        <taxon>Pterygota</taxon>
        <taxon>Neoptera</taxon>
        <taxon>Endopterygota</taxon>
        <taxon>Coleoptera</taxon>
        <taxon>Polyphaga</taxon>
        <taxon>Cucujiformia</taxon>
        <taxon>Curculionidae</taxon>
        <taxon>Ceutorhynchinae</taxon>
        <taxon>Ceutorhynchus</taxon>
    </lineage>
</organism>
<dbReference type="InterPro" id="IPR013517">
    <property type="entry name" value="FG-GAP"/>
</dbReference>
<dbReference type="PANTHER" id="PTHR23220:SF83">
    <property type="entry name" value="INTEGRIN ALPHA-PS3-RELATED"/>
    <property type="match status" value="1"/>
</dbReference>
<dbReference type="GO" id="GO:0008305">
    <property type="term" value="C:integrin complex"/>
    <property type="evidence" value="ECO:0007669"/>
    <property type="project" value="InterPro"/>
</dbReference>
<dbReference type="EMBL" id="OU892280">
    <property type="protein sequence ID" value="CAG9768512.1"/>
    <property type="molecule type" value="Genomic_DNA"/>
</dbReference>
<evidence type="ECO:0000259" key="14">
    <source>
        <dbReference type="Pfam" id="PF20805"/>
    </source>
</evidence>
<dbReference type="SMART" id="SM00191">
    <property type="entry name" value="Int_alpha"/>
    <property type="match status" value="6"/>
</dbReference>
<dbReference type="Gene3D" id="2.130.10.130">
    <property type="entry name" value="Integrin alpha, N-terminal"/>
    <property type="match status" value="1"/>
</dbReference>
<dbReference type="GO" id="GO:0009897">
    <property type="term" value="C:external side of plasma membrane"/>
    <property type="evidence" value="ECO:0007669"/>
    <property type="project" value="TreeGrafter"/>
</dbReference>
<dbReference type="Gene3D" id="2.60.40.1530">
    <property type="entry name" value="ntegrin, alpha v. Chain A, domain 4"/>
    <property type="match status" value="1"/>
</dbReference>
<evidence type="ECO:0000256" key="11">
    <source>
        <dbReference type="ARBA" id="ARBA00023180"/>
    </source>
</evidence>
<dbReference type="SUPFAM" id="SSF69318">
    <property type="entry name" value="Integrin alpha N-terminal domain"/>
    <property type="match status" value="1"/>
</dbReference>
<evidence type="ECO:0000256" key="3">
    <source>
        <dbReference type="ARBA" id="ARBA00022692"/>
    </source>
</evidence>
<evidence type="ECO:0000256" key="1">
    <source>
        <dbReference type="ARBA" id="ARBA00004479"/>
    </source>
</evidence>
<keyword evidence="16" id="KW-1185">Reference proteome</keyword>
<feature type="repeat" description="FG-GAP" evidence="12">
    <location>
        <begin position="27"/>
        <end position="85"/>
    </location>
</feature>
<dbReference type="GO" id="GO:0005178">
    <property type="term" value="F:integrin binding"/>
    <property type="evidence" value="ECO:0007669"/>
    <property type="project" value="TreeGrafter"/>
</dbReference>
<feature type="repeat" description="FG-GAP" evidence="12">
    <location>
        <begin position="285"/>
        <end position="345"/>
    </location>
</feature>
<keyword evidence="4 13" id="KW-0732">Signal</keyword>
<evidence type="ECO:0000256" key="12">
    <source>
        <dbReference type="PROSITE-ProRule" id="PRU00803"/>
    </source>
</evidence>
<feature type="chain" id="PRO_5040542077" description="Integrin alpha second immunoglobulin-like domain-containing protein" evidence="13">
    <location>
        <begin position="21"/>
        <end position="969"/>
    </location>
</feature>
<dbReference type="PANTHER" id="PTHR23220">
    <property type="entry name" value="INTEGRIN ALPHA"/>
    <property type="match status" value="1"/>
</dbReference>